<evidence type="ECO:0000313" key="1">
    <source>
        <dbReference type="EMBL" id="PON57026.1"/>
    </source>
</evidence>
<dbReference type="AlphaFoldDB" id="A0A2P5C7H0"/>
<dbReference type="EMBL" id="JXTB01000164">
    <property type="protein sequence ID" value="PON57026.1"/>
    <property type="molecule type" value="Genomic_DNA"/>
</dbReference>
<organism evidence="1 2">
    <name type="scientific">Parasponia andersonii</name>
    <name type="common">Sponia andersonii</name>
    <dbReference type="NCBI Taxonomy" id="3476"/>
    <lineage>
        <taxon>Eukaryota</taxon>
        <taxon>Viridiplantae</taxon>
        <taxon>Streptophyta</taxon>
        <taxon>Embryophyta</taxon>
        <taxon>Tracheophyta</taxon>
        <taxon>Spermatophyta</taxon>
        <taxon>Magnoliopsida</taxon>
        <taxon>eudicotyledons</taxon>
        <taxon>Gunneridae</taxon>
        <taxon>Pentapetalae</taxon>
        <taxon>rosids</taxon>
        <taxon>fabids</taxon>
        <taxon>Rosales</taxon>
        <taxon>Cannabaceae</taxon>
        <taxon>Parasponia</taxon>
    </lineage>
</organism>
<reference evidence="2" key="1">
    <citation type="submission" date="2016-06" db="EMBL/GenBank/DDBJ databases">
        <title>Parallel loss of symbiosis genes in relatives of nitrogen-fixing non-legume Parasponia.</title>
        <authorList>
            <person name="Van Velzen R."/>
            <person name="Holmer R."/>
            <person name="Bu F."/>
            <person name="Rutten L."/>
            <person name="Van Zeijl A."/>
            <person name="Liu W."/>
            <person name="Santuari L."/>
            <person name="Cao Q."/>
            <person name="Sharma T."/>
            <person name="Shen D."/>
            <person name="Roswanjaya Y."/>
            <person name="Wardhani T."/>
            <person name="Kalhor M.S."/>
            <person name="Jansen J."/>
            <person name="Van den Hoogen J."/>
            <person name="Gungor B."/>
            <person name="Hartog M."/>
            <person name="Hontelez J."/>
            <person name="Verver J."/>
            <person name="Yang W.-C."/>
            <person name="Schijlen E."/>
            <person name="Repin R."/>
            <person name="Schilthuizen M."/>
            <person name="Schranz E."/>
            <person name="Heidstra R."/>
            <person name="Miyata K."/>
            <person name="Fedorova E."/>
            <person name="Kohlen W."/>
            <person name="Bisseling T."/>
            <person name="Smit S."/>
            <person name="Geurts R."/>
        </authorList>
    </citation>
    <scope>NUCLEOTIDE SEQUENCE [LARGE SCALE GENOMIC DNA]</scope>
    <source>
        <strain evidence="2">cv. WU1-14</strain>
    </source>
</reference>
<gene>
    <name evidence="1" type="ORF">PanWU01x14_177560</name>
</gene>
<comment type="caution">
    <text evidence="1">The sequence shown here is derived from an EMBL/GenBank/DDBJ whole genome shotgun (WGS) entry which is preliminary data.</text>
</comment>
<feature type="non-terminal residue" evidence="1">
    <location>
        <position position="1"/>
    </location>
</feature>
<accession>A0A2P5C7H0</accession>
<protein>
    <submittedName>
        <fullName evidence="1">Uncharacterized protein</fullName>
    </submittedName>
</protein>
<sequence length="62" mass="7060">SAAATSPIIQPGQLSTKVPLAAYYPRHRSLVTTELDIAEKCHFWLREVSIFSNDYDHFRSHS</sequence>
<name>A0A2P5C7H0_PARAD</name>
<evidence type="ECO:0000313" key="2">
    <source>
        <dbReference type="Proteomes" id="UP000237105"/>
    </source>
</evidence>
<dbReference type="Proteomes" id="UP000237105">
    <property type="component" value="Unassembled WGS sequence"/>
</dbReference>
<proteinExistence type="predicted"/>
<keyword evidence="2" id="KW-1185">Reference proteome</keyword>